<dbReference type="GO" id="GO:0004519">
    <property type="term" value="F:endonuclease activity"/>
    <property type="evidence" value="ECO:0007669"/>
    <property type="project" value="UniProtKB-KW"/>
</dbReference>
<keyword evidence="3" id="KW-1185">Reference proteome</keyword>
<feature type="domain" description="DNA/RNA non-specific endonuclease/pyrophosphatase/phosphodiesterase" evidence="1">
    <location>
        <begin position="88"/>
        <end position="261"/>
    </location>
</feature>
<proteinExistence type="predicted"/>
<evidence type="ECO:0000313" key="3">
    <source>
        <dbReference type="Proteomes" id="UP001565236"/>
    </source>
</evidence>
<evidence type="ECO:0000259" key="1">
    <source>
        <dbReference type="SMART" id="SM00892"/>
    </source>
</evidence>
<dbReference type="Pfam" id="PF01223">
    <property type="entry name" value="Endonuclease_NS"/>
    <property type="match status" value="1"/>
</dbReference>
<accession>A0ABV4DM17</accession>
<dbReference type="Gene3D" id="3.40.570.10">
    <property type="entry name" value="Extracellular Endonuclease, subunit A"/>
    <property type="match status" value="1"/>
</dbReference>
<reference evidence="2 3" key="1">
    <citation type="submission" date="2024-03" db="EMBL/GenBank/DDBJ databases">
        <title>Mouse gut bacterial collection (mGBC) of GemPharmatech.</title>
        <authorList>
            <person name="He Y."/>
            <person name="Dong L."/>
            <person name="Wu D."/>
            <person name="Gao X."/>
            <person name="Lin Z."/>
        </authorList>
    </citation>
    <scope>NUCLEOTIDE SEQUENCE [LARGE SCALE GENOMIC DNA]</scope>
    <source>
        <strain evidence="2 3">15-30</strain>
    </source>
</reference>
<keyword evidence="2" id="KW-0255">Endonuclease</keyword>
<dbReference type="InterPro" id="IPR044929">
    <property type="entry name" value="DNA/RNA_non-sp_Endonuclease_sf"/>
</dbReference>
<keyword evidence="2" id="KW-0378">Hydrolase</keyword>
<dbReference type="SMART" id="SM00892">
    <property type="entry name" value="Endonuclease_NS"/>
    <property type="match status" value="1"/>
</dbReference>
<dbReference type="RefSeq" id="WP_369940309.1">
    <property type="nucleotide sequence ID" value="NZ_JBCLUF010000003.1"/>
</dbReference>
<organism evidence="2 3">
    <name type="scientific">Ligilactobacillus faecis</name>
    <dbReference type="NCBI Taxonomy" id="762833"/>
    <lineage>
        <taxon>Bacteria</taxon>
        <taxon>Bacillati</taxon>
        <taxon>Bacillota</taxon>
        <taxon>Bacilli</taxon>
        <taxon>Lactobacillales</taxon>
        <taxon>Lactobacillaceae</taxon>
        <taxon>Ligilactobacillus</taxon>
    </lineage>
</organism>
<evidence type="ECO:0000313" key="2">
    <source>
        <dbReference type="EMBL" id="MEY8661530.1"/>
    </source>
</evidence>
<comment type="caution">
    <text evidence="2">The sequence shown here is derived from an EMBL/GenBank/DDBJ whole genome shotgun (WGS) entry which is preliminary data.</text>
</comment>
<gene>
    <name evidence="2" type="ORF">AALT52_01275</name>
</gene>
<keyword evidence="2" id="KW-0540">Nuclease</keyword>
<name>A0ABV4DM17_9LACO</name>
<dbReference type="EMBL" id="JBCLUF010000003">
    <property type="protein sequence ID" value="MEY8661530.1"/>
    <property type="molecule type" value="Genomic_DNA"/>
</dbReference>
<dbReference type="Proteomes" id="UP001565236">
    <property type="component" value="Unassembled WGS sequence"/>
</dbReference>
<sequence length="263" mass="29439">MFTFGSIITALIGSFTNTSNGSFSLYDHLRSKRDNVAAYSETITEQIAKEALPQSIKNSLEDPRFNGYGAYIVANNTTDLDVSFNATPYVENSLDSKRRPSVANAVVNQAIREYNPRNDYKDNKVTLMPLGYHQRTSLKGKYTLAYNRGHLIGYAIAGKLSNFDASENNKQNIITQTSWANQASESSNTGQNYYEGLIRQAQDQGRTIRYRATPMYVDNELVPRGVHLEAKSSDGALQFNVYVPNVQGNIIINYKTGYTVIRK</sequence>
<dbReference type="InterPro" id="IPR001604">
    <property type="entry name" value="Endo_G_ENPP1-like_dom"/>
</dbReference>
<protein>
    <submittedName>
        <fullName evidence="2">DNA/RNA non-specific endonuclease</fullName>
    </submittedName>
</protein>